<evidence type="ECO:0000313" key="1">
    <source>
        <dbReference type="EMBL" id="QPJ63301.1"/>
    </source>
</evidence>
<sequence>MTTCVIVGGSGVMGTAALQAFREHFGNDARIIANWFAKTPSDESIDGADVTIFGDITSEDCLSKIEAAAGKQFDYLFYATALGAVGFPIKDSTQEQIDQSNQLSFNPLLHLEERFDAGTIVAYSTFYKTRHQLGSYGAMGYSKEAIEKWTLEKGKSRHACIRAGLFESFSSRGIKLLLRKTFRDKKAMADPLIQSYFEDVTTSEGVDNFIKGIVAEEKELFGDSPTLPENLMDAHLKLFKSDSPDFVNVCGSKIWLSSEPQLLD</sequence>
<evidence type="ECO:0000313" key="2">
    <source>
        <dbReference type="Proteomes" id="UP000594688"/>
    </source>
</evidence>
<dbReference type="SUPFAM" id="SSF51735">
    <property type="entry name" value="NAD(P)-binding Rossmann-fold domains"/>
    <property type="match status" value="1"/>
</dbReference>
<dbReference type="Proteomes" id="UP000594688">
    <property type="component" value="Chromosome"/>
</dbReference>
<dbReference type="EMBL" id="CP048685">
    <property type="protein sequence ID" value="QPJ63301.1"/>
    <property type="molecule type" value="Genomic_DNA"/>
</dbReference>
<dbReference type="InterPro" id="IPR036291">
    <property type="entry name" value="NAD(P)-bd_dom_sf"/>
</dbReference>
<organism evidence="1 2">
    <name type="scientific">Candidatus Nitronauta litoralis</name>
    <dbReference type="NCBI Taxonomy" id="2705533"/>
    <lineage>
        <taxon>Bacteria</taxon>
        <taxon>Pseudomonadati</taxon>
        <taxon>Nitrospinota/Tectimicrobiota group</taxon>
        <taxon>Nitrospinota</taxon>
        <taxon>Nitrospinia</taxon>
        <taxon>Nitrospinales</taxon>
        <taxon>Nitrospinaceae</taxon>
        <taxon>Candidatus Nitronauta</taxon>
    </lineage>
</organism>
<accession>A0A7T0G1V5</accession>
<protein>
    <submittedName>
        <fullName evidence="1">Uncharacterized protein</fullName>
    </submittedName>
</protein>
<reference evidence="1 2" key="1">
    <citation type="submission" date="2020-02" db="EMBL/GenBank/DDBJ databases">
        <title>Genomic and physiological characterization of two novel Nitrospinaceae genera.</title>
        <authorList>
            <person name="Mueller A.J."/>
            <person name="Jung M.-Y."/>
            <person name="Strachan C.R."/>
            <person name="Herbold C.W."/>
            <person name="Kirkegaard R.H."/>
            <person name="Daims H."/>
        </authorList>
    </citation>
    <scope>NUCLEOTIDE SEQUENCE [LARGE SCALE GENOMIC DNA]</scope>
    <source>
        <strain evidence="1">EB</strain>
    </source>
</reference>
<dbReference type="Gene3D" id="3.40.50.720">
    <property type="entry name" value="NAD(P)-binding Rossmann-like Domain"/>
    <property type="match status" value="1"/>
</dbReference>
<dbReference type="KEGG" id="nli:G3M70_16020"/>
<proteinExistence type="predicted"/>
<name>A0A7T0G1V5_9BACT</name>
<dbReference type="AlphaFoldDB" id="A0A7T0G1V5"/>
<gene>
    <name evidence="1" type="ORF">G3M70_16020</name>
</gene>